<dbReference type="Pfam" id="PF08973">
    <property type="entry name" value="TM1506"/>
    <property type="match status" value="1"/>
</dbReference>
<dbReference type="AlphaFoldDB" id="K0WVP6"/>
<sequence>MTTEKKQEIINRLFAEQCSCIICNNHEIRLFHERGVKDIYRLLKEEPDFLNGSFIADKVIGKAAAALMILGGVKEVFAGVISRPALSLFQSHGIEPEYKIETEYIINRTRTGWCPLESRCKNLETPEDCLAEIDDFMNTMKNI</sequence>
<proteinExistence type="predicted"/>
<dbReference type="InterPro" id="IPR037081">
    <property type="entry name" value="Hyp_TM1506"/>
</dbReference>
<dbReference type="GeneID" id="77849257"/>
<dbReference type="SUPFAM" id="SSF53927">
    <property type="entry name" value="Cytidine deaminase-like"/>
    <property type="match status" value="1"/>
</dbReference>
<dbReference type="eggNOG" id="ENOG50332RU">
    <property type="taxonomic scope" value="Bacteria"/>
</dbReference>
<dbReference type="Gene3D" id="3.40.140.30">
    <property type="entry name" value="Hypothetical protein TM1506"/>
    <property type="match status" value="1"/>
</dbReference>
<comment type="caution">
    <text evidence="1">The sequence shown here is derived from an EMBL/GenBank/DDBJ whole genome shotgun (WGS) entry which is preliminary data.</text>
</comment>
<dbReference type="STRING" id="742726.HMPREF9448_02039"/>
<accession>K0WVP6</accession>
<reference evidence="1 2" key="1">
    <citation type="submission" date="2012-08" db="EMBL/GenBank/DDBJ databases">
        <title>The Genome Sequence of Barnesiella intestinihominis YIT 11860.</title>
        <authorList>
            <consortium name="The Broad Institute Genome Sequencing Platform"/>
            <person name="Earl A."/>
            <person name="Ward D."/>
            <person name="Feldgarden M."/>
            <person name="Gevers D."/>
            <person name="Morotomi M."/>
            <person name="Walker B."/>
            <person name="Young S.K."/>
            <person name="Zeng Q."/>
            <person name="Gargeya S."/>
            <person name="Fitzgerald M."/>
            <person name="Haas B."/>
            <person name="Abouelleil A."/>
            <person name="Alvarado L."/>
            <person name="Arachchi H.M."/>
            <person name="Berlin A.M."/>
            <person name="Chapman S.B."/>
            <person name="Goldberg J."/>
            <person name="Griggs A."/>
            <person name="Gujja S."/>
            <person name="Hansen M."/>
            <person name="Howarth C."/>
            <person name="Imamovic A."/>
            <person name="Larimer J."/>
            <person name="McCowen C."/>
            <person name="Montmayeur A."/>
            <person name="Murphy C."/>
            <person name="Neiman D."/>
            <person name="Pearson M."/>
            <person name="Priest M."/>
            <person name="Roberts A."/>
            <person name="Saif S."/>
            <person name="Shea T."/>
            <person name="Sisk P."/>
            <person name="Sykes S."/>
            <person name="Wortman J."/>
            <person name="Nusbaum C."/>
            <person name="Birren B."/>
        </authorList>
    </citation>
    <scope>NUCLEOTIDE SEQUENCE [LARGE SCALE GENOMIC DNA]</scope>
    <source>
        <strain evidence="1 2">YIT 11860</strain>
    </source>
</reference>
<keyword evidence="2" id="KW-1185">Reference proteome</keyword>
<evidence type="ECO:0000313" key="1">
    <source>
        <dbReference type="EMBL" id="EJZ63383.1"/>
    </source>
</evidence>
<gene>
    <name evidence="1" type="ORF">HMPREF9448_02039</name>
</gene>
<name>K0WVP6_9BACT</name>
<dbReference type="GO" id="GO:0003824">
    <property type="term" value="F:catalytic activity"/>
    <property type="evidence" value="ECO:0007669"/>
    <property type="project" value="InterPro"/>
</dbReference>
<evidence type="ECO:0008006" key="3">
    <source>
        <dbReference type="Google" id="ProtNLM"/>
    </source>
</evidence>
<protein>
    <recommendedName>
        <fullName evidence="3">DUF1893 domain-containing protein</fullName>
    </recommendedName>
</protein>
<dbReference type="EMBL" id="ADLE01000014">
    <property type="protein sequence ID" value="EJZ63383.1"/>
    <property type="molecule type" value="Genomic_DNA"/>
</dbReference>
<dbReference type="InterPro" id="IPR015067">
    <property type="entry name" value="DUF1893_TM1506-like"/>
</dbReference>
<dbReference type="HOGENOM" id="CLU_121418_1_0_10"/>
<dbReference type="Proteomes" id="UP000006044">
    <property type="component" value="Unassembled WGS sequence"/>
</dbReference>
<dbReference type="RefSeq" id="WP_008862441.1">
    <property type="nucleotide sequence ID" value="NZ_CAXSYG010000009.1"/>
</dbReference>
<organism evidence="1 2">
    <name type="scientific">Barnesiella intestinihominis YIT 11860</name>
    <dbReference type="NCBI Taxonomy" id="742726"/>
    <lineage>
        <taxon>Bacteria</taxon>
        <taxon>Pseudomonadati</taxon>
        <taxon>Bacteroidota</taxon>
        <taxon>Bacteroidia</taxon>
        <taxon>Bacteroidales</taxon>
        <taxon>Barnesiellaceae</taxon>
        <taxon>Barnesiella</taxon>
    </lineage>
</organism>
<dbReference type="InterPro" id="IPR016193">
    <property type="entry name" value="Cytidine_deaminase-like"/>
</dbReference>
<dbReference type="OrthoDB" id="9815422at2"/>
<evidence type="ECO:0000313" key="2">
    <source>
        <dbReference type="Proteomes" id="UP000006044"/>
    </source>
</evidence>